<accession>T1KQC2</accession>
<sequence>MTLKGLETQKIEPVIMAKRSGESKRGSSSNKPHL</sequence>
<dbReference type="HOGENOM" id="CLU_3377667_0_0_1"/>
<reference evidence="3" key="1">
    <citation type="submission" date="2011-08" db="EMBL/GenBank/DDBJ databases">
        <authorList>
            <person name="Rombauts S."/>
        </authorList>
    </citation>
    <scope>NUCLEOTIDE SEQUENCE</scope>
    <source>
        <strain evidence="3">London</strain>
    </source>
</reference>
<evidence type="ECO:0000313" key="3">
    <source>
        <dbReference type="Proteomes" id="UP000015104"/>
    </source>
</evidence>
<feature type="region of interest" description="Disordered" evidence="1">
    <location>
        <begin position="1"/>
        <end position="34"/>
    </location>
</feature>
<name>T1KQC2_TETUR</name>
<evidence type="ECO:0000313" key="2">
    <source>
        <dbReference type="EnsemblMetazoa" id="tetur17g03610.1"/>
    </source>
</evidence>
<protein>
    <submittedName>
        <fullName evidence="2">Uncharacterized protein</fullName>
    </submittedName>
</protein>
<dbReference type="Proteomes" id="UP000015104">
    <property type="component" value="Unassembled WGS sequence"/>
</dbReference>
<dbReference type="EMBL" id="CAEY01000349">
    <property type="status" value="NOT_ANNOTATED_CDS"/>
    <property type="molecule type" value="Genomic_DNA"/>
</dbReference>
<proteinExistence type="predicted"/>
<reference evidence="2" key="2">
    <citation type="submission" date="2015-06" db="UniProtKB">
        <authorList>
            <consortium name="EnsemblMetazoa"/>
        </authorList>
    </citation>
    <scope>IDENTIFICATION</scope>
</reference>
<evidence type="ECO:0000256" key="1">
    <source>
        <dbReference type="SAM" id="MobiDB-lite"/>
    </source>
</evidence>
<keyword evidence="3" id="KW-1185">Reference proteome</keyword>
<organism evidence="2 3">
    <name type="scientific">Tetranychus urticae</name>
    <name type="common">Two-spotted spider mite</name>
    <dbReference type="NCBI Taxonomy" id="32264"/>
    <lineage>
        <taxon>Eukaryota</taxon>
        <taxon>Metazoa</taxon>
        <taxon>Ecdysozoa</taxon>
        <taxon>Arthropoda</taxon>
        <taxon>Chelicerata</taxon>
        <taxon>Arachnida</taxon>
        <taxon>Acari</taxon>
        <taxon>Acariformes</taxon>
        <taxon>Trombidiformes</taxon>
        <taxon>Prostigmata</taxon>
        <taxon>Eleutherengona</taxon>
        <taxon>Raphignathae</taxon>
        <taxon>Tetranychoidea</taxon>
        <taxon>Tetranychidae</taxon>
        <taxon>Tetranychus</taxon>
    </lineage>
</organism>
<dbReference type="EnsemblMetazoa" id="tetur17g03610.1">
    <property type="protein sequence ID" value="tetur17g03610.1"/>
    <property type="gene ID" value="tetur17g03610"/>
</dbReference>
<dbReference type="AlphaFoldDB" id="T1KQC2"/>